<evidence type="ECO:0000313" key="2">
    <source>
        <dbReference type="Proteomes" id="UP001597183"/>
    </source>
</evidence>
<dbReference type="Proteomes" id="UP001597183">
    <property type="component" value="Unassembled WGS sequence"/>
</dbReference>
<gene>
    <name evidence="1" type="ORF">ACFQ5G_55370</name>
</gene>
<proteinExistence type="predicted"/>
<accession>A0ABW4AUK8</accession>
<evidence type="ECO:0000313" key="1">
    <source>
        <dbReference type="EMBL" id="MFD1374572.1"/>
    </source>
</evidence>
<protein>
    <submittedName>
        <fullName evidence="1">Uncharacterized protein</fullName>
    </submittedName>
</protein>
<name>A0ABW4AUK8_9ACTN</name>
<dbReference type="EMBL" id="JBHTMK010000086">
    <property type="protein sequence ID" value="MFD1374572.1"/>
    <property type="molecule type" value="Genomic_DNA"/>
</dbReference>
<dbReference type="RefSeq" id="WP_317789035.1">
    <property type="nucleotide sequence ID" value="NZ_AP028461.1"/>
</dbReference>
<sequence>MARSPEGHTWDGFTPEQGKLLDFLDHLGNNGWARNSQSEALMPKVLKDFADAGVRLEQVKTAMASIGYDRNDLHQLDRWESKRTTGRFGK</sequence>
<reference evidence="2" key="1">
    <citation type="journal article" date="2019" name="Int. J. Syst. Evol. Microbiol.">
        <title>The Global Catalogue of Microorganisms (GCM) 10K type strain sequencing project: providing services to taxonomists for standard genome sequencing and annotation.</title>
        <authorList>
            <consortium name="The Broad Institute Genomics Platform"/>
            <consortium name="The Broad Institute Genome Sequencing Center for Infectious Disease"/>
            <person name="Wu L."/>
            <person name="Ma J."/>
        </authorList>
    </citation>
    <scope>NUCLEOTIDE SEQUENCE [LARGE SCALE GENOMIC DNA]</scope>
    <source>
        <strain evidence="2">CCM 7526</strain>
    </source>
</reference>
<organism evidence="1 2">
    <name type="scientific">Actinoplanes sichuanensis</name>
    <dbReference type="NCBI Taxonomy" id="512349"/>
    <lineage>
        <taxon>Bacteria</taxon>
        <taxon>Bacillati</taxon>
        <taxon>Actinomycetota</taxon>
        <taxon>Actinomycetes</taxon>
        <taxon>Micromonosporales</taxon>
        <taxon>Micromonosporaceae</taxon>
        <taxon>Actinoplanes</taxon>
    </lineage>
</organism>
<keyword evidence="2" id="KW-1185">Reference proteome</keyword>
<comment type="caution">
    <text evidence="1">The sequence shown here is derived from an EMBL/GenBank/DDBJ whole genome shotgun (WGS) entry which is preliminary data.</text>
</comment>